<evidence type="ECO:0000313" key="3">
    <source>
        <dbReference type="Proteomes" id="UP000828390"/>
    </source>
</evidence>
<organism evidence="2 3">
    <name type="scientific">Dreissena polymorpha</name>
    <name type="common">Zebra mussel</name>
    <name type="synonym">Mytilus polymorpha</name>
    <dbReference type="NCBI Taxonomy" id="45954"/>
    <lineage>
        <taxon>Eukaryota</taxon>
        <taxon>Metazoa</taxon>
        <taxon>Spiralia</taxon>
        <taxon>Lophotrochozoa</taxon>
        <taxon>Mollusca</taxon>
        <taxon>Bivalvia</taxon>
        <taxon>Autobranchia</taxon>
        <taxon>Heteroconchia</taxon>
        <taxon>Euheterodonta</taxon>
        <taxon>Imparidentia</taxon>
        <taxon>Neoheterodontei</taxon>
        <taxon>Myida</taxon>
        <taxon>Dreissenoidea</taxon>
        <taxon>Dreissenidae</taxon>
        <taxon>Dreissena</taxon>
    </lineage>
</organism>
<keyword evidence="3" id="KW-1185">Reference proteome</keyword>
<evidence type="ECO:0000256" key="1">
    <source>
        <dbReference type="SAM" id="MobiDB-lite"/>
    </source>
</evidence>
<reference evidence="2" key="2">
    <citation type="submission" date="2020-11" db="EMBL/GenBank/DDBJ databases">
        <authorList>
            <person name="McCartney M.A."/>
            <person name="Auch B."/>
            <person name="Kono T."/>
            <person name="Mallez S."/>
            <person name="Becker A."/>
            <person name="Gohl D.M."/>
            <person name="Silverstein K.A.T."/>
            <person name="Koren S."/>
            <person name="Bechman K.B."/>
            <person name="Herman A."/>
            <person name="Abrahante J.E."/>
            <person name="Garbe J."/>
        </authorList>
    </citation>
    <scope>NUCLEOTIDE SEQUENCE</scope>
    <source>
        <strain evidence="2">Duluth1</strain>
        <tissue evidence="2">Whole animal</tissue>
    </source>
</reference>
<dbReference type="Proteomes" id="UP000828390">
    <property type="component" value="Unassembled WGS sequence"/>
</dbReference>
<gene>
    <name evidence="2" type="ORF">DPMN_108348</name>
</gene>
<reference evidence="2" key="1">
    <citation type="journal article" date="2019" name="bioRxiv">
        <title>The Genome of the Zebra Mussel, Dreissena polymorpha: A Resource for Invasive Species Research.</title>
        <authorList>
            <person name="McCartney M.A."/>
            <person name="Auch B."/>
            <person name="Kono T."/>
            <person name="Mallez S."/>
            <person name="Zhang Y."/>
            <person name="Obille A."/>
            <person name="Becker A."/>
            <person name="Abrahante J.E."/>
            <person name="Garbe J."/>
            <person name="Badalamenti J.P."/>
            <person name="Herman A."/>
            <person name="Mangelson H."/>
            <person name="Liachko I."/>
            <person name="Sullivan S."/>
            <person name="Sone E.D."/>
            <person name="Koren S."/>
            <person name="Silverstein K.A.T."/>
            <person name="Beckman K.B."/>
            <person name="Gohl D.M."/>
        </authorList>
    </citation>
    <scope>NUCLEOTIDE SEQUENCE</scope>
    <source>
        <strain evidence="2">Duluth1</strain>
        <tissue evidence="2">Whole animal</tissue>
    </source>
</reference>
<dbReference type="AlphaFoldDB" id="A0A9D4K8D1"/>
<protein>
    <submittedName>
        <fullName evidence="2">Uncharacterized protein</fullName>
    </submittedName>
</protein>
<sequence length="55" mass="6287">MDKVSAKRPGGHWFDPHCESILVIPPKNPSTGSRPRKRTRERFNKPASFDAIELK</sequence>
<dbReference type="EMBL" id="JAIWYP010000004">
    <property type="protein sequence ID" value="KAH3835010.1"/>
    <property type="molecule type" value="Genomic_DNA"/>
</dbReference>
<accession>A0A9D4K8D1</accession>
<proteinExistence type="predicted"/>
<evidence type="ECO:0000313" key="2">
    <source>
        <dbReference type="EMBL" id="KAH3835010.1"/>
    </source>
</evidence>
<comment type="caution">
    <text evidence="2">The sequence shown here is derived from an EMBL/GenBank/DDBJ whole genome shotgun (WGS) entry which is preliminary data.</text>
</comment>
<name>A0A9D4K8D1_DREPO</name>
<feature type="region of interest" description="Disordered" evidence="1">
    <location>
        <begin position="1"/>
        <end position="55"/>
    </location>
</feature>